<name>A0A1C1CMA2_9EURO</name>
<gene>
    <name evidence="2" type="ORF">CLCR_07543</name>
</gene>
<protein>
    <submittedName>
        <fullName evidence="2">Uncharacterized protein</fullName>
    </submittedName>
</protein>
<keyword evidence="3" id="KW-1185">Reference proteome</keyword>
<dbReference type="OrthoDB" id="10507458at2759"/>
<reference evidence="3" key="1">
    <citation type="submission" date="2015-07" db="EMBL/GenBank/DDBJ databases">
        <authorList>
            <person name="Teixeira M.M."/>
            <person name="Souza R.C."/>
            <person name="Almeida L.G."/>
            <person name="Vicente V.A."/>
            <person name="de Hoog S."/>
            <person name="Bocca A.L."/>
            <person name="de Almeida S.R."/>
            <person name="Vasconcelos A.T."/>
            <person name="Felipe M.S."/>
        </authorList>
    </citation>
    <scope>NUCLEOTIDE SEQUENCE [LARGE SCALE GENOMIC DNA]</scope>
    <source>
        <strain evidence="3">KSF</strain>
    </source>
</reference>
<dbReference type="Proteomes" id="UP000094526">
    <property type="component" value="Unassembled WGS sequence"/>
</dbReference>
<feature type="compositionally biased region" description="Basic and acidic residues" evidence="1">
    <location>
        <begin position="1"/>
        <end position="10"/>
    </location>
</feature>
<accession>A0A1C1CMA2</accession>
<sequence length="210" mass="22577">MGKPEQRQEETGPMGSASLQTRDQRSSAPARAGRGTDERGEQFTSIGALEDACNPPPFRIPRAVLRPLPAAIRSGNSRPVSRASGGEEALRKMGTDNLGNAEGSPSIDDNNTARASSSANVLPPELEGNDDEPTLFAEPWFVQDGARSSRQGTKPNAQPESTEDTTQAKKRSAQPDSIEDNRQAKKQELEAAEILLGMKYSAPTKYAQKD</sequence>
<feature type="compositionally biased region" description="Polar residues" evidence="1">
    <location>
        <begin position="146"/>
        <end position="160"/>
    </location>
</feature>
<proteinExistence type="predicted"/>
<evidence type="ECO:0000313" key="2">
    <source>
        <dbReference type="EMBL" id="OCT49675.1"/>
    </source>
</evidence>
<evidence type="ECO:0000256" key="1">
    <source>
        <dbReference type="SAM" id="MobiDB-lite"/>
    </source>
</evidence>
<dbReference type="VEuPathDB" id="FungiDB:CLCR_07543"/>
<dbReference type="VEuPathDB" id="FungiDB:G647_09921"/>
<dbReference type="EMBL" id="LGRB01000010">
    <property type="protein sequence ID" value="OCT49675.1"/>
    <property type="molecule type" value="Genomic_DNA"/>
</dbReference>
<evidence type="ECO:0000313" key="3">
    <source>
        <dbReference type="Proteomes" id="UP000094526"/>
    </source>
</evidence>
<organism evidence="2 3">
    <name type="scientific">Cladophialophora carrionii</name>
    <dbReference type="NCBI Taxonomy" id="86049"/>
    <lineage>
        <taxon>Eukaryota</taxon>
        <taxon>Fungi</taxon>
        <taxon>Dikarya</taxon>
        <taxon>Ascomycota</taxon>
        <taxon>Pezizomycotina</taxon>
        <taxon>Eurotiomycetes</taxon>
        <taxon>Chaetothyriomycetidae</taxon>
        <taxon>Chaetothyriales</taxon>
        <taxon>Herpotrichiellaceae</taxon>
        <taxon>Cladophialophora</taxon>
    </lineage>
</organism>
<feature type="compositionally biased region" description="Polar residues" evidence="1">
    <location>
        <begin position="107"/>
        <end position="120"/>
    </location>
</feature>
<dbReference type="AlphaFoldDB" id="A0A1C1CMA2"/>
<feature type="region of interest" description="Disordered" evidence="1">
    <location>
        <begin position="1"/>
        <end position="186"/>
    </location>
</feature>
<comment type="caution">
    <text evidence="2">The sequence shown here is derived from an EMBL/GenBank/DDBJ whole genome shotgun (WGS) entry which is preliminary data.</text>
</comment>